<feature type="region of interest" description="Disordered" evidence="2">
    <location>
        <begin position="372"/>
        <end position="415"/>
    </location>
</feature>
<feature type="compositionally biased region" description="Low complexity" evidence="2">
    <location>
        <begin position="500"/>
        <end position="510"/>
    </location>
</feature>
<feature type="coiled-coil region" evidence="1">
    <location>
        <begin position="111"/>
        <end position="176"/>
    </location>
</feature>
<evidence type="ECO:0000256" key="2">
    <source>
        <dbReference type="SAM" id="MobiDB-lite"/>
    </source>
</evidence>
<dbReference type="Proteomes" id="UP001632037">
    <property type="component" value="Unassembled WGS sequence"/>
</dbReference>
<keyword evidence="1" id="KW-0175">Coiled coil</keyword>
<evidence type="ECO:0000256" key="1">
    <source>
        <dbReference type="SAM" id="Coils"/>
    </source>
</evidence>
<protein>
    <submittedName>
        <fullName evidence="3">Uncharacterized protein</fullName>
    </submittedName>
</protein>
<evidence type="ECO:0000313" key="4">
    <source>
        <dbReference type="Proteomes" id="UP001632037"/>
    </source>
</evidence>
<accession>A0ABD3FVN4</accession>
<feature type="compositionally biased region" description="Polar residues" evidence="2">
    <location>
        <begin position="459"/>
        <end position="471"/>
    </location>
</feature>
<name>A0ABD3FVN4_9STRA</name>
<organism evidence="3 4">
    <name type="scientific">Phytophthora oleae</name>
    <dbReference type="NCBI Taxonomy" id="2107226"/>
    <lineage>
        <taxon>Eukaryota</taxon>
        <taxon>Sar</taxon>
        <taxon>Stramenopiles</taxon>
        <taxon>Oomycota</taxon>
        <taxon>Peronosporomycetes</taxon>
        <taxon>Peronosporales</taxon>
        <taxon>Peronosporaceae</taxon>
        <taxon>Phytophthora</taxon>
    </lineage>
</organism>
<dbReference type="EMBL" id="JBIMZQ010000007">
    <property type="protein sequence ID" value="KAL3670506.1"/>
    <property type="molecule type" value="Genomic_DNA"/>
</dbReference>
<gene>
    <name evidence="3" type="ORF">V7S43_004820</name>
</gene>
<dbReference type="AlphaFoldDB" id="A0ABD3FVN4"/>
<sequence>MAAPMSSKEAATMLRKLKQRSQNKMTVASTDATLRDTNKRPRGSSTGELGEVHKKKTEATPTSGIAASSLGQPVYGQEQLREEKPPAEGAQQEVEDKGGGVPLDRAVSEEIADIAAKNEQLQSSVKSLKHKFSMRGEETHQLFLGLGALNAVANELATLQKDYQERSNKNAALIQESLAQISNCSAQVDTLKRCRGLTATRLQDFRKECTLEMNRLVERLNDLAEDAYQKPQQFNGVNENRQQVERLKEEECGYRAQLIEDDSVTSCKSVSNPTQSGTAERLSVALAQLDELHTEMFQLKQTLTQENQDFRRHIESLISQQMTHIRDVQDNETERIHEEMDEIRSGMCSILKDMHRLKERTKYLVPSMARVGSRMSRSNPNGLPPPQPRVFGSDSDEQKDGRWMNIPSANPQNTGYSMTMATRQCQDELPHYEHGFDGDCYCPGVLPSHMEARYGNPGQPRSTRSSNSSPGHSDDENWPMDDSPATGHPSAQPGNSPHYSSRSSSLSGRLSVYGGTRQRSACVQTIGRPMIPEQLGRGLPATWRCINIVPCTRLRRA</sequence>
<comment type="caution">
    <text evidence="3">The sequence shown here is derived from an EMBL/GenBank/DDBJ whole genome shotgun (WGS) entry which is preliminary data.</text>
</comment>
<feature type="compositionally biased region" description="Polar residues" evidence="2">
    <location>
        <begin position="59"/>
        <end position="71"/>
    </location>
</feature>
<feature type="region of interest" description="Disordered" evidence="2">
    <location>
        <begin position="1"/>
        <end position="102"/>
    </location>
</feature>
<evidence type="ECO:0000313" key="3">
    <source>
        <dbReference type="EMBL" id="KAL3670506.1"/>
    </source>
</evidence>
<feature type="compositionally biased region" description="Polar residues" evidence="2">
    <location>
        <begin position="22"/>
        <end position="32"/>
    </location>
</feature>
<feature type="region of interest" description="Disordered" evidence="2">
    <location>
        <begin position="452"/>
        <end position="510"/>
    </location>
</feature>
<feature type="coiled-coil region" evidence="1">
    <location>
        <begin position="289"/>
        <end position="320"/>
    </location>
</feature>
<proteinExistence type="predicted"/>
<reference evidence="3 4" key="1">
    <citation type="submission" date="2024-09" db="EMBL/GenBank/DDBJ databases">
        <title>Genome sequencing and assembly of Phytophthora oleae, isolate VK10A, causative agent of rot of olive drupes.</title>
        <authorList>
            <person name="Conti Taguali S."/>
            <person name="Riolo M."/>
            <person name="La Spada F."/>
            <person name="Cacciola S.O."/>
            <person name="Dionisio G."/>
        </authorList>
    </citation>
    <scope>NUCLEOTIDE SEQUENCE [LARGE SCALE GENOMIC DNA]</scope>
    <source>
        <strain evidence="3 4">VK10A</strain>
    </source>
</reference>
<keyword evidence="4" id="KW-1185">Reference proteome</keyword>